<comment type="caution">
    <text evidence="9">The sequence shown here is derived from an EMBL/GenBank/DDBJ whole genome shotgun (WGS) entry which is preliminary data.</text>
</comment>
<dbReference type="InterPro" id="IPR051550">
    <property type="entry name" value="SCF-Subunits/Alg-Epimerases"/>
</dbReference>
<dbReference type="Gene3D" id="2.40.50.40">
    <property type="match status" value="1"/>
</dbReference>
<dbReference type="InterPro" id="IPR036048">
    <property type="entry name" value="Interleukin_8-like_sf"/>
</dbReference>
<name>A0A5J5DNG8_9PERO</name>
<dbReference type="GO" id="GO:0042981">
    <property type="term" value="P:regulation of apoptotic process"/>
    <property type="evidence" value="ECO:0007669"/>
    <property type="project" value="TreeGrafter"/>
</dbReference>
<evidence type="ECO:0000313" key="9">
    <source>
        <dbReference type="EMBL" id="KAA8594865.1"/>
    </source>
</evidence>
<dbReference type="GO" id="GO:0006952">
    <property type="term" value="P:defense response"/>
    <property type="evidence" value="ECO:0007669"/>
    <property type="project" value="InterPro"/>
</dbReference>
<evidence type="ECO:0000259" key="8">
    <source>
        <dbReference type="PROSITE" id="PS50181"/>
    </source>
</evidence>
<evidence type="ECO:0000256" key="7">
    <source>
        <dbReference type="SAM" id="SignalP"/>
    </source>
</evidence>
<feature type="signal peptide" evidence="7">
    <location>
        <begin position="1"/>
        <end position="21"/>
    </location>
</feature>
<dbReference type="GO" id="GO:0006511">
    <property type="term" value="P:ubiquitin-dependent protein catabolic process"/>
    <property type="evidence" value="ECO:0007669"/>
    <property type="project" value="TreeGrafter"/>
</dbReference>
<sequence>MSINTTVALLVFLTIYEGILGNHGVNQRCRCISKEKRPIGRYIGKVEVHLPSSHCQDIEIIATLKKDGQKICLDPDAPWETNTLKYKSSQNYLRWKEGHFRVQIGVSVAMEVGSLPVELWRVILAYLPLPDLGRCCQVCRAWRELILSLDNTRWRQLCLGCPECRHPNWPSQPHQEPPSWREALKQHALSTRTWTQNGPELQSSACLIFFRRRKDRRVWHVGPGCEFETLRGALGVVGPYDRVVLHPGVYEEQAEVALKVPVELVGLGQLGEVALLVCMEQQCPTARLCNLVFMPPWFSTVVYKTSWGHVQLDNCNFEGAQLQIRGPGTCQARFCSFSQGSSAHLLGVVLSLLDSCDFSGSDTASVTIEGPSVSERNWACKHLAALARTFPSCGASGNNSPPRGPLAGSTGGHQPLGDVKKEPVSIDNWQRRTGVDAVCQGTVIEEGWSDGDHSDGEEENQDRGGTNTKNPLILDYKIPCDHHGLSHLLKPQPDGSLPLASSPDPPSLTPEPLTLQQELDRDPEAQMLAASTLGCILRRCLFREGKGGVHLSNYGQARLEGNVFRGLNYAVRCIQNSTIVMLRNEVRECRASGVFLRLSAQGLIAENNIHSNGEAGLDIRKGANPIIVCNQIHSGLRSGVVVLGNGKGSIRSNQIYNNKEAGVYILFSGNPVVSGNHIFQGQAAGIAINENGRGMITENVIKENQWGGVDIRRGGDPILRNNYICYGYSDGVVVGERGRGLIEGNHVYCNKGCGVWVMSSSLPQLLGNYITHNCMYGLAVFCRKDPENVEARGGNWPGQDGIGGEAGSGERRGVEGEGREGQDNLNEEGELFAWESDLDSEDERHSARRSISVALVESNCMSYNGAVGLYVKSSEPLNVFANLVNSNRGTGIAVLQSSQLTRLVTNCILENGRGGVTVEKDCRVELRGNGIYKNSGHGVSFSGNGQILENDVVGNRGHGIQVSGSADIKGFGVAVVGPVKGVVHDNPLFQGHPGNKKALLHIDPGNESCVLRNNNVLIHNSCTSAPPWVLENPPPRPLVSSPSGLSSSQYPSRLAISMTNRISATVESGCHNGSMFCSIL</sequence>
<keyword evidence="3" id="KW-0202">Cytokine</keyword>
<dbReference type="PROSITE" id="PS50181">
    <property type="entry name" value="FBOX"/>
    <property type="match status" value="1"/>
</dbReference>
<dbReference type="Pfam" id="PF13229">
    <property type="entry name" value="Beta_helix"/>
    <property type="match status" value="2"/>
</dbReference>
<feature type="compositionally biased region" description="Basic and acidic residues" evidence="6">
    <location>
        <begin position="808"/>
        <end position="822"/>
    </location>
</feature>
<dbReference type="SUPFAM" id="SSF54117">
    <property type="entry name" value="Interleukin 8-like chemokines"/>
    <property type="match status" value="1"/>
</dbReference>
<dbReference type="SUPFAM" id="SSF51126">
    <property type="entry name" value="Pectin lyase-like"/>
    <property type="match status" value="4"/>
</dbReference>
<feature type="compositionally biased region" description="Basic and acidic residues" evidence="6">
    <location>
        <begin position="418"/>
        <end position="427"/>
    </location>
</feature>
<dbReference type="SMART" id="SM00199">
    <property type="entry name" value="SCY"/>
    <property type="match status" value="1"/>
</dbReference>
<evidence type="ECO:0000256" key="4">
    <source>
        <dbReference type="ARBA" id="ARBA00022737"/>
    </source>
</evidence>
<evidence type="ECO:0000313" key="10">
    <source>
        <dbReference type="Proteomes" id="UP000327493"/>
    </source>
</evidence>
<dbReference type="CDD" id="cd22090">
    <property type="entry name" value="F-box_FBXO10"/>
    <property type="match status" value="1"/>
</dbReference>
<dbReference type="InterPro" id="IPR012334">
    <property type="entry name" value="Pectin_lyas_fold"/>
</dbReference>
<dbReference type="InterPro" id="IPR039448">
    <property type="entry name" value="Beta_helix"/>
</dbReference>
<evidence type="ECO:0000256" key="3">
    <source>
        <dbReference type="ARBA" id="ARBA00022514"/>
    </source>
</evidence>
<dbReference type="PRINTS" id="PR00437">
    <property type="entry name" value="SMALLCYTKCXC"/>
</dbReference>
<dbReference type="FunFam" id="2.160.20.10:FF:000015">
    <property type="entry name" value="F-box only protein 10"/>
    <property type="match status" value="1"/>
</dbReference>
<dbReference type="SUPFAM" id="SSF81383">
    <property type="entry name" value="F-box domain"/>
    <property type="match status" value="1"/>
</dbReference>
<feature type="region of interest" description="Disordered" evidence="6">
    <location>
        <begin position="445"/>
        <end position="470"/>
    </location>
</feature>
<dbReference type="InterPro" id="IPR001811">
    <property type="entry name" value="Chemokine_IL8-like_dom"/>
</dbReference>
<evidence type="ECO:0000256" key="6">
    <source>
        <dbReference type="SAM" id="MobiDB-lite"/>
    </source>
</evidence>
<dbReference type="GO" id="GO:0005615">
    <property type="term" value="C:extracellular space"/>
    <property type="evidence" value="ECO:0007669"/>
    <property type="project" value="UniProtKB-KW"/>
</dbReference>
<evidence type="ECO:0000256" key="1">
    <source>
        <dbReference type="ARBA" id="ARBA00004906"/>
    </source>
</evidence>
<protein>
    <recommendedName>
        <fullName evidence="8">F-box domain-containing protein</fullName>
    </recommendedName>
</protein>
<feature type="compositionally biased region" description="Low complexity" evidence="6">
    <location>
        <begin position="493"/>
        <end position="502"/>
    </location>
</feature>
<proteinExistence type="inferred from homology"/>
<dbReference type="EMBL" id="VOFY01000002">
    <property type="protein sequence ID" value="KAA8594865.1"/>
    <property type="molecule type" value="Genomic_DNA"/>
</dbReference>
<dbReference type="InterPro" id="IPR006626">
    <property type="entry name" value="PbH1"/>
</dbReference>
<feature type="region of interest" description="Disordered" evidence="6">
    <location>
        <begin position="792"/>
        <end position="826"/>
    </location>
</feature>
<feature type="region of interest" description="Disordered" evidence="6">
    <location>
        <begin position="485"/>
        <end position="513"/>
    </location>
</feature>
<reference evidence="9 10" key="1">
    <citation type="submission" date="2019-08" db="EMBL/GenBank/DDBJ databases">
        <title>A chromosome-level genome assembly, high-density linkage maps, and genome scans reveal the genomic architecture of hybrid incompatibilities underlying speciation via character displacement in darters (Percidae: Etheostominae).</title>
        <authorList>
            <person name="Moran R.L."/>
            <person name="Catchen J.M."/>
            <person name="Fuller R.C."/>
        </authorList>
    </citation>
    <scope>NUCLEOTIDE SEQUENCE [LARGE SCALE GENOMIC DNA]</scope>
    <source>
        <strain evidence="9">EspeVRDwgs_2016</strain>
        <tissue evidence="9">Muscle</tissue>
    </source>
</reference>
<keyword evidence="10" id="KW-1185">Reference proteome</keyword>
<comment type="pathway">
    <text evidence="1">Protein modification; protein ubiquitination.</text>
</comment>
<dbReference type="Pfam" id="PF00048">
    <property type="entry name" value="IL8"/>
    <property type="match status" value="1"/>
</dbReference>
<dbReference type="AlphaFoldDB" id="A0A5J5DNG8"/>
<dbReference type="InterPro" id="IPR011050">
    <property type="entry name" value="Pectin_lyase_fold/virulence"/>
</dbReference>
<dbReference type="Proteomes" id="UP000327493">
    <property type="component" value="Chromosome 2"/>
</dbReference>
<feature type="chain" id="PRO_5023915295" description="F-box domain-containing protein" evidence="7">
    <location>
        <begin position="22"/>
        <end position="1080"/>
    </location>
</feature>
<feature type="region of interest" description="Disordered" evidence="6">
    <location>
        <begin position="395"/>
        <end position="427"/>
    </location>
</feature>
<dbReference type="FunFam" id="2.160.20.10:FF:000061">
    <property type="entry name" value="F-box protein 10"/>
    <property type="match status" value="1"/>
</dbReference>
<dbReference type="GO" id="GO:0008009">
    <property type="term" value="F:chemokine activity"/>
    <property type="evidence" value="ECO:0007669"/>
    <property type="project" value="InterPro"/>
</dbReference>
<comment type="similarity">
    <text evidence="2">Belongs to the intercrine alpha (chemokine CxC) family.</text>
</comment>
<dbReference type="InterPro" id="IPR036047">
    <property type="entry name" value="F-box-like_dom_sf"/>
</dbReference>
<keyword evidence="4" id="KW-0677">Repeat</keyword>
<dbReference type="SMART" id="SM00256">
    <property type="entry name" value="FBOX"/>
    <property type="match status" value="1"/>
</dbReference>
<keyword evidence="7" id="KW-0732">Signal</keyword>
<dbReference type="InterPro" id="IPR001089">
    <property type="entry name" value="Chemokine_CXC"/>
</dbReference>
<keyword evidence="5" id="KW-0833">Ubl conjugation pathway</keyword>
<gene>
    <name evidence="9" type="ORF">FQN60_012000</name>
</gene>
<dbReference type="InterPro" id="IPR001810">
    <property type="entry name" value="F-box_dom"/>
</dbReference>
<organism evidence="9 10">
    <name type="scientific">Etheostoma spectabile</name>
    <name type="common">orangethroat darter</name>
    <dbReference type="NCBI Taxonomy" id="54343"/>
    <lineage>
        <taxon>Eukaryota</taxon>
        <taxon>Metazoa</taxon>
        <taxon>Chordata</taxon>
        <taxon>Craniata</taxon>
        <taxon>Vertebrata</taxon>
        <taxon>Euteleostomi</taxon>
        <taxon>Actinopterygii</taxon>
        <taxon>Neopterygii</taxon>
        <taxon>Teleostei</taxon>
        <taxon>Neoteleostei</taxon>
        <taxon>Acanthomorphata</taxon>
        <taxon>Eupercaria</taxon>
        <taxon>Perciformes</taxon>
        <taxon>Percoidei</taxon>
        <taxon>Percidae</taxon>
        <taxon>Etheostomatinae</taxon>
        <taxon>Etheostoma</taxon>
    </lineage>
</organism>
<dbReference type="FunFam" id="2.160.20.10:FF:000047">
    <property type="entry name" value="F-box protein 10"/>
    <property type="match status" value="1"/>
</dbReference>
<dbReference type="InterPro" id="IPR022441">
    <property type="entry name" value="Para_beta_helix_rpt-2"/>
</dbReference>
<dbReference type="Gene3D" id="1.20.1280.50">
    <property type="match status" value="1"/>
</dbReference>
<dbReference type="Pfam" id="PF12937">
    <property type="entry name" value="F-box-like"/>
    <property type="match status" value="1"/>
</dbReference>
<dbReference type="InterPro" id="IPR033899">
    <property type="entry name" value="CXC_Chemokine_domain"/>
</dbReference>
<dbReference type="CDD" id="cd00273">
    <property type="entry name" value="Chemokine_CXC"/>
    <property type="match status" value="1"/>
</dbReference>
<dbReference type="PANTHER" id="PTHR22990:SF15">
    <property type="entry name" value="F-BOX ONLY PROTEIN 10"/>
    <property type="match status" value="1"/>
</dbReference>
<dbReference type="Gene3D" id="2.160.20.10">
    <property type="entry name" value="Single-stranded right-handed beta-helix, Pectin lyase-like"/>
    <property type="match status" value="3"/>
</dbReference>
<dbReference type="NCBIfam" id="TIGR03804">
    <property type="entry name" value="para_beta_helix"/>
    <property type="match status" value="1"/>
</dbReference>
<accession>A0A5J5DNG8</accession>
<dbReference type="GO" id="GO:0006955">
    <property type="term" value="P:immune response"/>
    <property type="evidence" value="ECO:0007669"/>
    <property type="project" value="InterPro"/>
</dbReference>
<dbReference type="FunFam" id="1.20.1280.50:FF:000009">
    <property type="entry name" value="F-box only protein 10"/>
    <property type="match status" value="1"/>
</dbReference>
<evidence type="ECO:0000256" key="2">
    <source>
        <dbReference type="ARBA" id="ARBA00010665"/>
    </source>
</evidence>
<feature type="domain" description="F-box" evidence="8">
    <location>
        <begin position="109"/>
        <end position="157"/>
    </location>
</feature>
<dbReference type="SMART" id="SM00710">
    <property type="entry name" value="PbH1"/>
    <property type="match status" value="12"/>
</dbReference>
<dbReference type="PANTHER" id="PTHR22990">
    <property type="entry name" value="F-BOX ONLY PROTEIN"/>
    <property type="match status" value="1"/>
</dbReference>
<evidence type="ECO:0000256" key="5">
    <source>
        <dbReference type="ARBA" id="ARBA00022786"/>
    </source>
</evidence>